<organism evidence="1 2">
    <name type="scientific">Paramuricea clavata</name>
    <name type="common">Red gorgonian</name>
    <name type="synonym">Violescent sea-whip</name>
    <dbReference type="NCBI Taxonomy" id="317549"/>
    <lineage>
        <taxon>Eukaryota</taxon>
        <taxon>Metazoa</taxon>
        <taxon>Cnidaria</taxon>
        <taxon>Anthozoa</taxon>
        <taxon>Octocorallia</taxon>
        <taxon>Malacalcyonacea</taxon>
        <taxon>Plexauridae</taxon>
        <taxon>Paramuricea</taxon>
    </lineage>
</organism>
<sequence length="120" mass="13151">PKLSTSTALAFFTDNILENVDNGLITASVLLDFSKAIDTVDHAILLCKAKSIGLDDNSLNWFESYLFSRQQVTSIDNTLSSSLLVSVGVPQGSILAPLLFIIYINDMPNIVYTQQDITPR</sequence>
<dbReference type="PROSITE" id="PS50878">
    <property type="entry name" value="RT_POL"/>
    <property type="match status" value="1"/>
</dbReference>
<protein>
    <submittedName>
        <fullName evidence="1">Uncharacterized protein</fullName>
    </submittedName>
</protein>
<evidence type="ECO:0000313" key="1">
    <source>
        <dbReference type="EMBL" id="CAB3996391.1"/>
    </source>
</evidence>
<proteinExistence type="predicted"/>
<feature type="non-terminal residue" evidence="1">
    <location>
        <position position="1"/>
    </location>
</feature>
<gene>
    <name evidence="1" type="ORF">PACLA_8A075886</name>
</gene>
<dbReference type="InterPro" id="IPR000477">
    <property type="entry name" value="RT_dom"/>
</dbReference>
<dbReference type="OrthoDB" id="445826at2759"/>
<comment type="caution">
    <text evidence="1">The sequence shown here is derived from an EMBL/GenBank/DDBJ whole genome shotgun (WGS) entry which is preliminary data.</text>
</comment>
<dbReference type="Proteomes" id="UP001152795">
    <property type="component" value="Unassembled WGS sequence"/>
</dbReference>
<reference evidence="1" key="1">
    <citation type="submission" date="2020-04" db="EMBL/GenBank/DDBJ databases">
        <authorList>
            <person name="Alioto T."/>
            <person name="Alioto T."/>
            <person name="Gomez Garrido J."/>
        </authorList>
    </citation>
    <scope>NUCLEOTIDE SEQUENCE</scope>
    <source>
        <strain evidence="1">A484AB</strain>
    </source>
</reference>
<accession>A0A6S7HMX4</accession>
<dbReference type="Pfam" id="PF00078">
    <property type="entry name" value="RVT_1"/>
    <property type="match status" value="1"/>
</dbReference>
<name>A0A6S7HMX4_PARCT</name>
<dbReference type="AlphaFoldDB" id="A0A6S7HMX4"/>
<dbReference type="EMBL" id="CACRXK020002858">
    <property type="protein sequence ID" value="CAB3996391.1"/>
    <property type="molecule type" value="Genomic_DNA"/>
</dbReference>
<dbReference type="PANTHER" id="PTHR33332">
    <property type="entry name" value="REVERSE TRANSCRIPTASE DOMAIN-CONTAINING PROTEIN"/>
    <property type="match status" value="1"/>
</dbReference>
<keyword evidence="2" id="KW-1185">Reference proteome</keyword>
<evidence type="ECO:0000313" key="2">
    <source>
        <dbReference type="Proteomes" id="UP001152795"/>
    </source>
</evidence>